<gene>
    <name evidence="7" type="ORF">E6C27_scaffold65G007300</name>
</gene>
<comment type="catalytic activity">
    <reaction evidence="1">
        <text>Thiol-dependent hydrolysis of ester, thioester, amide, peptide and isopeptide bonds formed by the C-terminal Gly of ubiquitin (a 76-residue protein attached to proteins as an intracellular targeting signal).</text>
        <dbReference type="EC" id="3.4.19.12"/>
    </reaction>
</comment>
<dbReference type="CDD" id="cd22751">
    <property type="entry name" value="OTU_plant_OTU9-like"/>
    <property type="match status" value="1"/>
</dbReference>
<evidence type="ECO:0000313" key="8">
    <source>
        <dbReference type="Proteomes" id="UP000321393"/>
    </source>
</evidence>
<sequence length="401" mass="45762">MATYDIDPDVMRWGLHLLDVCTFTNDGSGSTVTEYRFDPSCSQVEYVIEGYCEPCNVNLENDEALAHAFQEEISRIDSIEASGVSDSRDDQMQASVLAQEWPGPSSRHNPYGFDGDQKTNCVNDINVEEPGDLRVNEVDKMGISSSYHNSVDKPFVDECSSYSLEIIDESALDGEVGKRLNQIVPVPHVPKTIEKIPSADEEMSDHQRLLERSLQLYELVENTVQGDGNCQFRALSDQLYRSPEHHDFVREQVIAQLKFCREVYEGYVPMTYEEYLKKMSKKGEWGDHVTLQAAADWFGVKIFVITSFKDTCSIEILPQVQKSNRIIFLSFWAEVHYNSIYPEGDSCSFVETIPCYENLQLKEDTNILYKEEEEMVELWGLDLGLIDKASGKLPFYQPSFY</sequence>
<dbReference type="OrthoDB" id="415023at2759"/>
<dbReference type="EMBL" id="SSTE01020484">
    <property type="protein sequence ID" value="KAA0034708.1"/>
    <property type="molecule type" value="Genomic_DNA"/>
</dbReference>
<feature type="domain" description="OTU" evidence="6">
    <location>
        <begin position="219"/>
        <end position="343"/>
    </location>
</feature>
<keyword evidence="5" id="KW-0378">Hydrolase</keyword>
<dbReference type="PANTHER" id="PTHR12419">
    <property type="entry name" value="OTU DOMAIN CONTAINING PROTEIN"/>
    <property type="match status" value="1"/>
</dbReference>
<evidence type="ECO:0000256" key="1">
    <source>
        <dbReference type="ARBA" id="ARBA00000707"/>
    </source>
</evidence>
<dbReference type="InterPro" id="IPR038765">
    <property type="entry name" value="Papain-like_cys_pep_sf"/>
</dbReference>
<dbReference type="PANTHER" id="PTHR12419:SF90">
    <property type="entry name" value="OS02G0819500 PROTEIN"/>
    <property type="match status" value="1"/>
</dbReference>
<dbReference type="FunFam" id="3.90.70.80:FF:000001">
    <property type="entry name" value="OTU domain-containing protein"/>
    <property type="match status" value="1"/>
</dbReference>
<dbReference type="PROSITE" id="PS50802">
    <property type="entry name" value="OTU"/>
    <property type="match status" value="1"/>
</dbReference>
<evidence type="ECO:0000256" key="5">
    <source>
        <dbReference type="ARBA" id="ARBA00022801"/>
    </source>
</evidence>
<dbReference type="EC" id="3.4.19.12" evidence="3"/>
<dbReference type="GO" id="GO:0004843">
    <property type="term" value="F:cysteine-type deubiquitinase activity"/>
    <property type="evidence" value="ECO:0007669"/>
    <property type="project" value="UniProtKB-EC"/>
</dbReference>
<name>A0A5A7SVQ7_CUCMM</name>
<comment type="similarity">
    <text evidence="2">Belongs to the peptidase C85 family.</text>
</comment>
<evidence type="ECO:0000313" key="7">
    <source>
        <dbReference type="EMBL" id="KAA0034708.1"/>
    </source>
</evidence>
<dbReference type="InterPro" id="IPR050704">
    <property type="entry name" value="Peptidase_C85-like"/>
</dbReference>
<dbReference type="Gene3D" id="3.90.70.80">
    <property type="match status" value="1"/>
</dbReference>
<dbReference type="STRING" id="1194695.A0A5A7SVQ7"/>
<dbReference type="GO" id="GO:0016579">
    <property type="term" value="P:protein deubiquitination"/>
    <property type="evidence" value="ECO:0007669"/>
    <property type="project" value="TreeGrafter"/>
</dbReference>
<comment type="caution">
    <text evidence="7">The sequence shown here is derived from an EMBL/GenBank/DDBJ whole genome shotgun (WGS) entry which is preliminary data.</text>
</comment>
<evidence type="ECO:0000259" key="6">
    <source>
        <dbReference type="PROSITE" id="PS50802"/>
    </source>
</evidence>
<protein>
    <recommendedName>
        <fullName evidence="3">ubiquitinyl hydrolase 1</fullName>
        <ecNumber evidence="3">3.4.19.12</ecNumber>
    </recommendedName>
</protein>
<evidence type="ECO:0000256" key="4">
    <source>
        <dbReference type="ARBA" id="ARBA00022786"/>
    </source>
</evidence>
<reference evidence="7 8" key="1">
    <citation type="submission" date="2019-08" db="EMBL/GenBank/DDBJ databases">
        <title>Draft genome sequences of two oriental melons (Cucumis melo L. var makuwa).</title>
        <authorList>
            <person name="Kwon S.-Y."/>
        </authorList>
    </citation>
    <scope>NUCLEOTIDE SEQUENCE [LARGE SCALE GENOMIC DNA]</scope>
    <source>
        <strain evidence="8">cv. SW 3</strain>
        <tissue evidence="7">Leaf</tissue>
    </source>
</reference>
<dbReference type="Proteomes" id="UP000321393">
    <property type="component" value="Unassembled WGS sequence"/>
</dbReference>
<evidence type="ECO:0000256" key="3">
    <source>
        <dbReference type="ARBA" id="ARBA00012759"/>
    </source>
</evidence>
<proteinExistence type="inferred from homology"/>
<dbReference type="SUPFAM" id="SSF54001">
    <property type="entry name" value="Cysteine proteinases"/>
    <property type="match status" value="1"/>
</dbReference>
<dbReference type="Pfam" id="PF02338">
    <property type="entry name" value="OTU"/>
    <property type="match status" value="1"/>
</dbReference>
<dbReference type="InterPro" id="IPR003323">
    <property type="entry name" value="OTU_dom"/>
</dbReference>
<dbReference type="AlphaFoldDB" id="A0A5A7SVQ7"/>
<accession>A0A5A7SVQ7</accession>
<evidence type="ECO:0000256" key="2">
    <source>
        <dbReference type="ARBA" id="ARBA00010407"/>
    </source>
</evidence>
<keyword evidence="4" id="KW-0833">Ubl conjugation pathway</keyword>
<organism evidence="7 8">
    <name type="scientific">Cucumis melo var. makuwa</name>
    <name type="common">Oriental melon</name>
    <dbReference type="NCBI Taxonomy" id="1194695"/>
    <lineage>
        <taxon>Eukaryota</taxon>
        <taxon>Viridiplantae</taxon>
        <taxon>Streptophyta</taxon>
        <taxon>Embryophyta</taxon>
        <taxon>Tracheophyta</taxon>
        <taxon>Spermatophyta</taxon>
        <taxon>Magnoliopsida</taxon>
        <taxon>eudicotyledons</taxon>
        <taxon>Gunneridae</taxon>
        <taxon>Pentapetalae</taxon>
        <taxon>rosids</taxon>
        <taxon>fabids</taxon>
        <taxon>Cucurbitales</taxon>
        <taxon>Cucurbitaceae</taxon>
        <taxon>Benincaseae</taxon>
        <taxon>Cucumis</taxon>
    </lineage>
</organism>